<dbReference type="InterPro" id="IPR036515">
    <property type="entry name" value="Transposase_17_sf"/>
</dbReference>
<organism evidence="2 3">
    <name type="scientific">Maribellus comscasis</name>
    <dbReference type="NCBI Taxonomy" id="2681766"/>
    <lineage>
        <taxon>Bacteria</taxon>
        <taxon>Pseudomonadati</taxon>
        <taxon>Bacteroidota</taxon>
        <taxon>Bacteroidia</taxon>
        <taxon>Marinilabiliales</taxon>
        <taxon>Prolixibacteraceae</taxon>
        <taxon>Maribellus</taxon>
    </lineage>
</organism>
<dbReference type="EMBL" id="CP046401">
    <property type="protein sequence ID" value="QGY42891.1"/>
    <property type="molecule type" value="Genomic_DNA"/>
</dbReference>
<dbReference type="GO" id="GO:0006313">
    <property type="term" value="P:DNA transposition"/>
    <property type="evidence" value="ECO:0007669"/>
    <property type="project" value="InterPro"/>
</dbReference>
<accession>A0A6I6JKP3</accession>
<protein>
    <submittedName>
        <fullName evidence="2">IS200/IS605 family transposase</fullName>
    </submittedName>
</protein>
<dbReference type="GO" id="GO:0004803">
    <property type="term" value="F:transposase activity"/>
    <property type="evidence" value="ECO:0007669"/>
    <property type="project" value="InterPro"/>
</dbReference>
<dbReference type="KEGG" id="mcos:GM418_04240"/>
<evidence type="ECO:0000313" key="2">
    <source>
        <dbReference type="EMBL" id="QGY42891.1"/>
    </source>
</evidence>
<name>A0A6I6JKP3_9BACT</name>
<keyword evidence="3" id="KW-1185">Reference proteome</keyword>
<gene>
    <name evidence="2" type="primary">tnpA</name>
    <name evidence="2" type="ORF">GM418_04240</name>
</gene>
<dbReference type="Gene3D" id="3.30.70.1290">
    <property type="entry name" value="Transposase IS200-like"/>
    <property type="match status" value="1"/>
</dbReference>
<reference evidence="2 3" key="1">
    <citation type="submission" date="2019-11" db="EMBL/GenBank/DDBJ databases">
        <authorList>
            <person name="Zheng R.K."/>
            <person name="Sun C.M."/>
        </authorList>
    </citation>
    <scope>NUCLEOTIDE SEQUENCE [LARGE SCALE GENOMIC DNA]</scope>
    <source>
        <strain evidence="2 3">WC007</strain>
    </source>
</reference>
<dbReference type="SUPFAM" id="SSF143422">
    <property type="entry name" value="Transposase IS200-like"/>
    <property type="match status" value="1"/>
</dbReference>
<dbReference type="PANTHER" id="PTHR33360:SF2">
    <property type="entry name" value="TRANSPOSASE FOR INSERTION SEQUENCE ELEMENT IS200"/>
    <property type="match status" value="1"/>
</dbReference>
<dbReference type="PANTHER" id="PTHR33360">
    <property type="entry name" value="TRANSPOSASE FOR INSERTION SEQUENCE ELEMENT IS200"/>
    <property type="match status" value="1"/>
</dbReference>
<proteinExistence type="predicted"/>
<feature type="domain" description="Transposase IS200-like" evidence="1">
    <location>
        <begin position="3"/>
        <end position="117"/>
    </location>
</feature>
<dbReference type="SMART" id="SM01321">
    <property type="entry name" value="Y1_Tnp"/>
    <property type="match status" value="1"/>
</dbReference>
<dbReference type="RefSeq" id="WP_158863476.1">
    <property type="nucleotide sequence ID" value="NZ_CP046401.1"/>
</dbReference>
<dbReference type="Proteomes" id="UP000428260">
    <property type="component" value="Chromosome"/>
</dbReference>
<dbReference type="InterPro" id="IPR002686">
    <property type="entry name" value="Transposase_17"/>
</dbReference>
<dbReference type="GO" id="GO:0003677">
    <property type="term" value="F:DNA binding"/>
    <property type="evidence" value="ECO:0007669"/>
    <property type="project" value="InterPro"/>
</dbReference>
<evidence type="ECO:0000313" key="3">
    <source>
        <dbReference type="Proteomes" id="UP000428260"/>
    </source>
</evidence>
<sequence>MSYVRIWIHAVWGTKRKVPFLTDAIRNEAFQHITENAKTKNIFIKEINGYTDHVHCLISLSAEQSIAKVLQLIKGESSFWINRNKMVQGKFEWADEYFAVSVGESQVEKIQQYIKNQEEHHKRKTWDEEVNEFLEKYGFERIVDK</sequence>
<dbReference type="NCBIfam" id="NF033573">
    <property type="entry name" value="transpos_IS200"/>
    <property type="match status" value="1"/>
</dbReference>
<dbReference type="AlphaFoldDB" id="A0A6I6JKP3"/>
<evidence type="ECO:0000259" key="1">
    <source>
        <dbReference type="SMART" id="SM01321"/>
    </source>
</evidence>
<dbReference type="Pfam" id="PF01797">
    <property type="entry name" value="Y1_Tnp"/>
    <property type="match status" value="1"/>
</dbReference>